<dbReference type="Proteomes" id="UP000182740">
    <property type="component" value="Unassembled WGS sequence"/>
</dbReference>
<sequence length="149" mass="16246">MPSRLSHFPRPPTATGQESTRQYAETVLTVRTIPWRHDLAIISATGEIDTGSVRLLQRALWQDLPAGLVLDLSRVTFLGAAGLRAIEGVVTRARAERRRIGIVAAARPVLRPLRIFGVDTLVVVYPILADALREVPLSPPPVAGATDWN</sequence>
<organism evidence="3 4">
    <name type="scientific">Amycolatopsis australiensis</name>
    <dbReference type="NCBI Taxonomy" id="546364"/>
    <lineage>
        <taxon>Bacteria</taxon>
        <taxon>Bacillati</taxon>
        <taxon>Actinomycetota</taxon>
        <taxon>Actinomycetes</taxon>
        <taxon>Pseudonocardiales</taxon>
        <taxon>Pseudonocardiaceae</taxon>
        <taxon>Amycolatopsis</taxon>
    </lineage>
</organism>
<feature type="region of interest" description="Disordered" evidence="1">
    <location>
        <begin position="1"/>
        <end position="21"/>
    </location>
</feature>
<keyword evidence="4" id="KW-1185">Reference proteome</keyword>
<gene>
    <name evidence="3" type="ORF">SAMN04489730_6544</name>
</gene>
<dbReference type="CDD" id="cd07043">
    <property type="entry name" value="STAS_anti-anti-sigma_factors"/>
    <property type="match status" value="1"/>
</dbReference>
<evidence type="ECO:0000256" key="1">
    <source>
        <dbReference type="SAM" id="MobiDB-lite"/>
    </source>
</evidence>
<dbReference type="Gene3D" id="3.30.750.24">
    <property type="entry name" value="STAS domain"/>
    <property type="match status" value="1"/>
</dbReference>
<name>A0A1K1SRN2_9PSEU</name>
<protein>
    <submittedName>
        <fullName evidence="3">Anti-anti-sigma factor</fullName>
    </submittedName>
</protein>
<evidence type="ECO:0000313" key="3">
    <source>
        <dbReference type="EMBL" id="SFW86950.1"/>
    </source>
</evidence>
<accession>A0A1K1SRN2</accession>
<dbReference type="InterPro" id="IPR036513">
    <property type="entry name" value="STAS_dom_sf"/>
</dbReference>
<dbReference type="SUPFAM" id="SSF52091">
    <property type="entry name" value="SpoIIaa-like"/>
    <property type="match status" value="1"/>
</dbReference>
<dbReference type="OrthoDB" id="3696440at2"/>
<dbReference type="InterPro" id="IPR002645">
    <property type="entry name" value="STAS_dom"/>
</dbReference>
<dbReference type="EMBL" id="FPJG01000006">
    <property type="protein sequence ID" value="SFW86950.1"/>
    <property type="molecule type" value="Genomic_DNA"/>
</dbReference>
<feature type="domain" description="STAS" evidence="2">
    <location>
        <begin position="38"/>
        <end position="135"/>
    </location>
</feature>
<dbReference type="Pfam" id="PF01740">
    <property type="entry name" value="STAS"/>
    <property type="match status" value="1"/>
</dbReference>
<dbReference type="STRING" id="546364.SAMN04489730_6544"/>
<dbReference type="AlphaFoldDB" id="A0A1K1SRN2"/>
<dbReference type="PROSITE" id="PS50801">
    <property type="entry name" value="STAS"/>
    <property type="match status" value="1"/>
</dbReference>
<reference evidence="4" key="1">
    <citation type="submission" date="2016-11" db="EMBL/GenBank/DDBJ databases">
        <authorList>
            <person name="Varghese N."/>
            <person name="Submissions S."/>
        </authorList>
    </citation>
    <scope>NUCLEOTIDE SEQUENCE [LARGE SCALE GENOMIC DNA]</scope>
    <source>
        <strain evidence="4">DSM 44671</strain>
    </source>
</reference>
<evidence type="ECO:0000259" key="2">
    <source>
        <dbReference type="PROSITE" id="PS50801"/>
    </source>
</evidence>
<proteinExistence type="predicted"/>
<dbReference type="RefSeq" id="WP_072479858.1">
    <property type="nucleotide sequence ID" value="NZ_FPJG01000006.1"/>
</dbReference>
<evidence type="ECO:0000313" key="4">
    <source>
        <dbReference type="Proteomes" id="UP000182740"/>
    </source>
</evidence>